<protein>
    <submittedName>
        <fullName evidence="1">Uncharacterized protein</fullName>
    </submittedName>
</protein>
<evidence type="ECO:0000313" key="1">
    <source>
        <dbReference type="EMBL" id="EDQ34696.2"/>
    </source>
</evidence>
<dbReference type="HOGENOM" id="CLU_1233661_0_0_5"/>
<dbReference type="STRING" id="411684.HPDFL43_00825"/>
<evidence type="ECO:0000313" key="2">
    <source>
        <dbReference type="Proteomes" id="UP000004291"/>
    </source>
</evidence>
<reference evidence="1 2" key="1">
    <citation type="submission" date="2007-10" db="EMBL/GenBank/DDBJ databases">
        <authorList>
            <person name="Wagner-Dobler I."/>
            <person name="Ferriera S."/>
            <person name="Johnson J."/>
            <person name="Kravitz S."/>
            <person name="Beeson K."/>
            <person name="Sutton G."/>
            <person name="Rogers Y.-H."/>
            <person name="Friedman R."/>
            <person name="Frazier M."/>
            <person name="Venter J.C."/>
        </authorList>
    </citation>
    <scope>NUCLEOTIDE SEQUENCE [LARGE SCALE GENOMIC DNA]</scope>
    <source>
        <strain evidence="1 2">DFL-43</strain>
    </source>
</reference>
<comment type="caution">
    <text evidence="1">The sequence shown here is derived from an EMBL/GenBank/DDBJ whole genome shotgun (WGS) entry which is preliminary data.</text>
</comment>
<name>A9CZ39_HOEPD</name>
<reference evidence="1 2" key="2">
    <citation type="submission" date="2012-06" db="EMBL/GenBank/DDBJ databases">
        <authorList>
            <person name="Fiebig A."/>
        </authorList>
    </citation>
    <scope>NUCLEOTIDE SEQUENCE [LARGE SCALE GENOMIC DNA]</scope>
    <source>
        <strain evidence="1 2">DFL-43</strain>
    </source>
</reference>
<organism evidence="1 2">
    <name type="scientific">Hoeflea phototrophica (strain DSM 17068 / NCIMB 14078 / DFL-43)</name>
    <dbReference type="NCBI Taxonomy" id="411684"/>
    <lineage>
        <taxon>Bacteria</taxon>
        <taxon>Pseudomonadati</taxon>
        <taxon>Pseudomonadota</taxon>
        <taxon>Alphaproteobacteria</taxon>
        <taxon>Hyphomicrobiales</taxon>
        <taxon>Rhizobiaceae</taxon>
        <taxon>Hoeflea</taxon>
    </lineage>
</organism>
<accession>A9CZ39</accession>
<sequence length="224" mass="25131">MGSSSERLKLFAQFPNNHFTSIFENRFSKGRETVVAQSEAAPAKPENVISKVENRSARLHPRQKTAKGSFSSDDSKRVGLNATLARNIRSALNRDVVDQLAALDLRAADCRENSGTNLMASINCIQTLGGNINSRMLQMRVDKVFLDKCNIIDNGQFLCRYRGTIQAGDSADPLMKLLQMASKVGGFKYGVFDSDDFGWYLVEYYDSCKYISNDGVYRCRREVR</sequence>
<proteinExistence type="predicted"/>
<dbReference type="Proteomes" id="UP000004291">
    <property type="component" value="Chromosome"/>
</dbReference>
<dbReference type="RefSeq" id="WP_156970181.1">
    <property type="nucleotide sequence ID" value="NZ_CM002917.1"/>
</dbReference>
<gene>
    <name evidence="1" type="ORF">HPDFL43_00825</name>
</gene>
<dbReference type="AlphaFoldDB" id="A9CZ39"/>
<dbReference type="EMBL" id="ABIA03000002">
    <property type="protein sequence ID" value="EDQ34696.2"/>
    <property type="molecule type" value="Genomic_DNA"/>
</dbReference>
<keyword evidence="2" id="KW-1185">Reference proteome</keyword>